<protein>
    <submittedName>
        <fullName evidence="4">Mog1p/PsbP-like protein</fullName>
    </submittedName>
</protein>
<gene>
    <name evidence="4" type="ORF">K469DRAFT_64781</name>
</gene>
<dbReference type="InterPro" id="IPR007681">
    <property type="entry name" value="Mog1"/>
</dbReference>
<name>A0A6A6DC51_9PEZI</name>
<dbReference type="SUPFAM" id="SSF55724">
    <property type="entry name" value="Mog1p/PsbP-like"/>
    <property type="match status" value="1"/>
</dbReference>
<accession>A0A6A6DC51</accession>
<dbReference type="GO" id="GO:0005085">
    <property type="term" value="F:guanyl-nucleotide exchange factor activity"/>
    <property type="evidence" value="ECO:0007669"/>
    <property type="project" value="TreeGrafter"/>
</dbReference>
<dbReference type="AlphaFoldDB" id="A0A6A6DC51"/>
<keyword evidence="3" id="KW-0653">Protein transport</keyword>
<evidence type="ECO:0000313" key="5">
    <source>
        <dbReference type="Proteomes" id="UP000800200"/>
    </source>
</evidence>
<reference evidence="4" key="1">
    <citation type="journal article" date="2020" name="Stud. Mycol.">
        <title>101 Dothideomycetes genomes: a test case for predicting lifestyles and emergence of pathogens.</title>
        <authorList>
            <person name="Haridas S."/>
            <person name="Albert R."/>
            <person name="Binder M."/>
            <person name="Bloem J."/>
            <person name="Labutti K."/>
            <person name="Salamov A."/>
            <person name="Andreopoulos B."/>
            <person name="Baker S."/>
            <person name="Barry K."/>
            <person name="Bills G."/>
            <person name="Bluhm B."/>
            <person name="Cannon C."/>
            <person name="Castanera R."/>
            <person name="Culley D."/>
            <person name="Daum C."/>
            <person name="Ezra D."/>
            <person name="Gonzalez J."/>
            <person name="Henrissat B."/>
            <person name="Kuo A."/>
            <person name="Liang C."/>
            <person name="Lipzen A."/>
            <person name="Lutzoni F."/>
            <person name="Magnuson J."/>
            <person name="Mondo S."/>
            <person name="Nolan M."/>
            <person name="Ohm R."/>
            <person name="Pangilinan J."/>
            <person name="Park H.-J."/>
            <person name="Ramirez L."/>
            <person name="Alfaro M."/>
            <person name="Sun H."/>
            <person name="Tritt A."/>
            <person name="Yoshinaga Y."/>
            <person name="Zwiers L.-H."/>
            <person name="Turgeon B."/>
            <person name="Goodwin S."/>
            <person name="Spatafora J."/>
            <person name="Crous P."/>
            <person name="Grigoriev I."/>
        </authorList>
    </citation>
    <scope>NUCLEOTIDE SEQUENCE</scope>
    <source>
        <strain evidence="4">CBS 207.26</strain>
    </source>
</reference>
<proteinExistence type="inferred from homology"/>
<organism evidence="4 5">
    <name type="scientific">Zopfia rhizophila CBS 207.26</name>
    <dbReference type="NCBI Taxonomy" id="1314779"/>
    <lineage>
        <taxon>Eukaryota</taxon>
        <taxon>Fungi</taxon>
        <taxon>Dikarya</taxon>
        <taxon>Ascomycota</taxon>
        <taxon>Pezizomycotina</taxon>
        <taxon>Dothideomycetes</taxon>
        <taxon>Dothideomycetes incertae sedis</taxon>
        <taxon>Zopfiaceae</taxon>
        <taxon>Zopfia</taxon>
    </lineage>
</organism>
<evidence type="ECO:0000256" key="3">
    <source>
        <dbReference type="ARBA" id="ARBA00022927"/>
    </source>
</evidence>
<dbReference type="GO" id="GO:0031267">
    <property type="term" value="F:small GTPase binding"/>
    <property type="evidence" value="ECO:0007669"/>
    <property type="project" value="TreeGrafter"/>
</dbReference>
<keyword evidence="2" id="KW-0813">Transport</keyword>
<dbReference type="PANTHER" id="PTHR15837">
    <property type="entry name" value="RAN GUANINE NUCLEOTIDE RELEASE FACTOR"/>
    <property type="match status" value="1"/>
</dbReference>
<evidence type="ECO:0000256" key="2">
    <source>
        <dbReference type="ARBA" id="ARBA00022448"/>
    </source>
</evidence>
<dbReference type="EMBL" id="ML994729">
    <property type="protein sequence ID" value="KAF2175550.1"/>
    <property type="molecule type" value="Genomic_DNA"/>
</dbReference>
<sequence length="186" mass="20798">MSFKHTELYGGAITVDLPVGFGDASDIRQIPDHQEVYLDASGYTSIVFDILERVEKPTNEEALQYHFADLIDGTGDETNVLNQGSAKMEKIPNNPLLTLTYIQTPPSETHPRRKQPEFVSINLLLLRLEKETTDIVITINVPHYAGEYAKNEADGAVTGLMKDAEVVKERILASFDIKYWGLFNGN</sequence>
<dbReference type="Proteomes" id="UP000800200">
    <property type="component" value="Unassembled WGS sequence"/>
</dbReference>
<dbReference type="Pfam" id="PF04603">
    <property type="entry name" value="Mog1"/>
    <property type="match status" value="1"/>
</dbReference>
<dbReference type="OrthoDB" id="10255285at2759"/>
<dbReference type="GO" id="GO:0005634">
    <property type="term" value="C:nucleus"/>
    <property type="evidence" value="ECO:0007669"/>
    <property type="project" value="TreeGrafter"/>
</dbReference>
<dbReference type="GO" id="GO:0006606">
    <property type="term" value="P:protein import into nucleus"/>
    <property type="evidence" value="ECO:0007669"/>
    <property type="project" value="TreeGrafter"/>
</dbReference>
<evidence type="ECO:0000256" key="1">
    <source>
        <dbReference type="ARBA" id="ARBA00010307"/>
    </source>
</evidence>
<comment type="similarity">
    <text evidence="1">Belongs to the MOG1 family.</text>
</comment>
<evidence type="ECO:0000313" key="4">
    <source>
        <dbReference type="EMBL" id="KAF2175550.1"/>
    </source>
</evidence>
<keyword evidence="5" id="KW-1185">Reference proteome</keyword>
<dbReference type="Gene3D" id="3.40.1000.10">
    <property type="entry name" value="Mog1/PsbP, alpha/beta/alpha sandwich"/>
    <property type="match status" value="1"/>
</dbReference>
<dbReference type="InterPro" id="IPR016123">
    <property type="entry name" value="Mog1/PsbP_a/b/a-sand"/>
</dbReference>
<dbReference type="PANTHER" id="PTHR15837:SF0">
    <property type="entry name" value="RAN GUANINE NUCLEOTIDE RELEASE FACTOR"/>
    <property type="match status" value="1"/>
</dbReference>